<dbReference type="EMBL" id="LNIX01000014">
    <property type="protein sequence ID" value="OXA47024.1"/>
    <property type="molecule type" value="Genomic_DNA"/>
</dbReference>
<dbReference type="SUPFAM" id="SSF46689">
    <property type="entry name" value="Homeodomain-like"/>
    <property type="match status" value="1"/>
</dbReference>
<dbReference type="InterPro" id="IPR009057">
    <property type="entry name" value="Homeodomain-like_sf"/>
</dbReference>
<evidence type="ECO:0000313" key="3">
    <source>
        <dbReference type="Proteomes" id="UP000198287"/>
    </source>
</evidence>
<comment type="caution">
    <text evidence="2">The sequence shown here is derived from an EMBL/GenBank/DDBJ whole genome shotgun (WGS) entry which is preliminary data.</text>
</comment>
<keyword evidence="3" id="KW-1185">Reference proteome</keyword>
<proteinExistence type="predicted"/>
<dbReference type="Pfam" id="PF13384">
    <property type="entry name" value="HTH_23"/>
    <property type="match status" value="1"/>
</dbReference>
<reference evidence="2 3" key="1">
    <citation type="submission" date="2015-12" db="EMBL/GenBank/DDBJ databases">
        <title>The genome of Folsomia candida.</title>
        <authorList>
            <person name="Faddeeva A."/>
            <person name="Derks M.F."/>
            <person name="Anvar Y."/>
            <person name="Smit S."/>
            <person name="Van Straalen N."/>
            <person name="Roelofs D."/>
        </authorList>
    </citation>
    <scope>NUCLEOTIDE SEQUENCE [LARGE SCALE GENOMIC DNA]</scope>
    <source>
        <strain evidence="2 3">VU population</strain>
        <tissue evidence="2">Whole body</tissue>
    </source>
</reference>
<dbReference type="PANTHER" id="PTHR46068:SF1">
    <property type="entry name" value="TRANSPOSASE IS30-LIKE HTH DOMAIN-CONTAINING PROTEIN"/>
    <property type="match status" value="1"/>
</dbReference>
<dbReference type="PANTHER" id="PTHR46068">
    <property type="entry name" value="PROTEIN CBG27172"/>
    <property type="match status" value="1"/>
</dbReference>
<dbReference type="Gene3D" id="3.30.420.10">
    <property type="entry name" value="Ribonuclease H-like superfamily/Ribonuclease H"/>
    <property type="match status" value="1"/>
</dbReference>
<dbReference type="AlphaFoldDB" id="A0A226DQA0"/>
<dbReference type="GO" id="GO:0003676">
    <property type="term" value="F:nucleic acid binding"/>
    <property type="evidence" value="ECO:0007669"/>
    <property type="project" value="InterPro"/>
</dbReference>
<comment type="subcellular location">
    <subcellularLocation>
        <location evidence="1">Nucleus</location>
    </subcellularLocation>
</comment>
<dbReference type="OMA" id="ETWIELC"/>
<gene>
    <name evidence="2" type="ORF">Fcan01_18107</name>
</gene>
<dbReference type="InterPro" id="IPR036397">
    <property type="entry name" value="RNaseH_sf"/>
</dbReference>
<organism evidence="2 3">
    <name type="scientific">Folsomia candida</name>
    <name type="common">Springtail</name>
    <dbReference type="NCBI Taxonomy" id="158441"/>
    <lineage>
        <taxon>Eukaryota</taxon>
        <taxon>Metazoa</taxon>
        <taxon>Ecdysozoa</taxon>
        <taxon>Arthropoda</taxon>
        <taxon>Hexapoda</taxon>
        <taxon>Collembola</taxon>
        <taxon>Entomobryomorpha</taxon>
        <taxon>Isotomoidea</taxon>
        <taxon>Isotomidae</taxon>
        <taxon>Proisotominae</taxon>
        <taxon>Folsomia</taxon>
    </lineage>
</organism>
<dbReference type="STRING" id="158441.A0A226DQA0"/>
<sequence length="249" mass="28553">MRPIVKQSRAATRSKIQVLHEEGYGPMQIARKLGLDRKTVWRWKNRKSICDKKRTGRPTKASPTTKNMIKSRMYRKLGSSVRKCAKALNESKRFLGKDKKLSHQTVQNFIKTTTWGKTAFKSSCKPHLSAKNISDRVRFGTFRTGNRYLTDGRRGHEKRSNILFTDETWIELCPQPHHQNLRYRTEKRSDVPPTLIPKKGLKLMVAGGFSSRGVTDLHIVPAGQTVTGNYYRTQILPIYSKALDTKLTP</sequence>
<dbReference type="Proteomes" id="UP000198287">
    <property type="component" value="Unassembled WGS sequence"/>
</dbReference>
<dbReference type="GO" id="GO:0005634">
    <property type="term" value="C:nucleus"/>
    <property type="evidence" value="ECO:0007669"/>
    <property type="project" value="UniProtKB-SubCell"/>
</dbReference>
<protein>
    <submittedName>
        <fullName evidence="2">Uncharacterized protein</fullName>
    </submittedName>
</protein>
<accession>A0A226DQA0</accession>
<name>A0A226DQA0_FOLCA</name>
<evidence type="ECO:0000313" key="2">
    <source>
        <dbReference type="EMBL" id="OXA47024.1"/>
    </source>
</evidence>
<evidence type="ECO:0000256" key="1">
    <source>
        <dbReference type="ARBA" id="ARBA00004123"/>
    </source>
</evidence>